<dbReference type="Pfam" id="PF01471">
    <property type="entry name" value="PG_binding_1"/>
    <property type="match status" value="2"/>
</dbReference>
<feature type="transmembrane region" description="Helical" evidence="2">
    <location>
        <begin position="52"/>
        <end position="72"/>
    </location>
</feature>
<dbReference type="EMBL" id="OBML01000002">
    <property type="protein sequence ID" value="SOB97066.1"/>
    <property type="molecule type" value="Genomic_DNA"/>
</dbReference>
<feature type="domain" description="Peptidoglycan binding-like" evidence="3">
    <location>
        <begin position="107"/>
        <end position="160"/>
    </location>
</feature>
<keyword evidence="2" id="KW-0812">Transmembrane</keyword>
<keyword evidence="2" id="KW-1133">Transmembrane helix</keyword>
<feature type="region of interest" description="Disordered" evidence="1">
    <location>
        <begin position="1"/>
        <end position="40"/>
    </location>
</feature>
<organism evidence="4 5">
    <name type="scientific">Stappia indica</name>
    <dbReference type="NCBI Taxonomy" id="538381"/>
    <lineage>
        <taxon>Bacteria</taxon>
        <taxon>Pseudomonadati</taxon>
        <taxon>Pseudomonadota</taxon>
        <taxon>Alphaproteobacteria</taxon>
        <taxon>Hyphomicrobiales</taxon>
        <taxon>Stappiaceae</taxon>
        <taxon>Stappia</taxon>
    </lineage>
</organism>
<dbReference type="STRING" id="538381.GCA_001696535_03133"/>
<proteinExistence type="predicted"/>
<evidence type="ECO:0000256" key="2">
    <source>
        <dbReference type="SAM" id="Phobius"/>
    </source>
</evidence>
<dbReference type="InterPro" id="IPR036365">
    <property type="entry name" value="PGBD-like_sf"/>
</dbReference>
<accession>A0A285RSG2</accession>
<gene>
    <name evidence="4" type="ORF">SAMN05421512_102388</name>
</gene>
<evidence type="ECO:0000256" key="1">
    <source>
        <dbReference type="SAM" id="MobiDB-lite"/>
    </source>
</evidence>
<evidence type="ECO:0000313" key="5">
    <source>
        <dbReference type="Proteomes" id="UP000219331"/>
    </source>
</evidence>
<evidence type="ECO:0000313" key="4">
    <source>
        <dbReference type="EMBL" id="SOB97066.1"/>
    </source>
</evidence>
<keyword evidence="4" id="KW-0378">Hydrolase</keyword>
<keyword evidence="5" id="KW-1185">Reference proteome</keyword>
<name>A0A285RSG2_9HYPH</name>
<sequence length="312" mass="32344">MSARKKTERMSRSPRNQPAPAARRGRRHEPLPPARPASQGLGAVALDNPVAAGGWLVMALTGGLIIANALVFQSGRHPAPFFATREAPVSAPAAPVVTEAQLERQRLVRDIQVELRRLGMYGGLLDGLNGPATERGVRAYQRARGLPETGDIDTALLARLAMDTGADVDNLPPLPPLPPQTAPGHSSSGQPSPAASSASNPSTGSVRTTRVTPPVPSPSAPRAQTVSAPANAGPVPPASVGSNALSGDRARIARLQAALSEMGYGPISVDGFAGEQTANAIRRFELDRGLAITGALGPMVEQEVEKVLGRPL</sequence>
<reference evidence="4 5" key="1">
    <citation type="submission" date="2017-08" db="EMBL/GenBank/DDBJ databases">
        <authorList>
            <person name="de Groot N.N."/>
        </authorList>
    </citation>
    <scope>NUCLEOTIDE SEQUENCE [LARGE SCALE GENOMIC DNA]</scope>
    <source>
        <strain evidence="4 5">USBA 352</strain>
    </source>
</reference>
<dbReference type="InterPro" id="IPR036366">
    <property type="entry name" value="PGBDSf"/>
</dbReference>
<dbReference type="Proteomes" id="UP000219331">
    <property type="component" value="Unassembled WGS sequence"/>
</dbReference>
<evidence type="ECO:0000259" key="3">
    <source>
        <dbReference type="Pfam" id="PF01471"/>
    </source>
</evidence>
<dbReference type="Gene3D" id="1.10.101.10">
    <property type="entry name" value="PGBD-like superfamily/PGBD"/>
    <property type="match status" value="2"/>
</dbReference>
<dbReference type="GO" id="GO:0016787">
    <property type="term" value="F:hydrolase activity"/>
    <property type="evidence" value="ECO:0007669"/>
    <property type="project" value="UniProtKB-KW"/>
</dbReference>
<dbReference type="AlphaFoldDB" id="A0A285RSG2"/>
<keyword evidence="2" id="KW-0472">Membrane</keyword>
<feature type="compositionally biased region" description="Low complexity" evidence="1">
    <location>
        <begin position="182"/>
        <end position="212"/>
    </location>
</feature>
<protein>
    <submittedName>
        <fullName evidence="4">Peptidoglycan-binding (PGRP) domain of peptidoglycan hydrolases-containing protein</fullName>
    </submittedName>
</protein>
<feature type="domain" description="Peptidoglycan binding-like" evidence="3">
    <location>
        <begin position="250"/>
        <end position="298"/>
    </location>
</feature>
<dbReference type="InterPro" id="IPR002477">
    <property type="entry name" value="Peptidoglycan-bd-like"/>
</dbReference>
<dbReference type="SUPFAM" id="SSF47090">
    <property type="entry name" value="PGBD-like"/>
    <property type="match status" value="2"/>
</dbReference>
<feature type="compositionally biased region" description="Pro residues" evidence="1">
    <location>
        <begin position="172"/>
        <end position="181"/>
    </location>
</feature>
<feature type="region of interest" description="Disordered" evidence="1">
    <location>
        <begin position="167"/>
        <end position="244"/>
    </location>
</feature>